<proteinExistence type="predicted"/>
<dbReference type="AlphaFoldDB" id="A0A1N7RXX2"/>
<organism evidence="1 2">
    <name type="scientific">Paraburkholderia ribeironis</name>
    <dbReference type="NCBI Taxonomy" id="1247936"/>
    <lineage>
        <taxon>Bacteria</taxon>
        <taxon>Pseudomonadati</taxon>
        <taxon>Pseudomonadota</taxon>
        <taxon>Betaproteobacteria</taxon>
        <taxon>Burkholderiales</taxon>
        <taxon>Burkholderiaceae</taxon>
        <taxon>Paraburkholderia</taxon>
    </lineage>
</organism>
<reference evidence="1 2" key="1">
    <citation type="submission" date="2016-12" db="EMBL/GenBank/DDBJ databases">
        <authorList>
            <person name="Song W.-J."/>
            <person name="Kurnit D.M."/>
        </authorList>
    </citation>
    <scope>NUCLEOTIDE SEQUENCE [LARGE SCALE GENOMIC DNA]</scope>
    <source>
        <strain evidence="1 2">STM7296</strain>
    </source>
</reference>
<dbReference type="EMBL" id="CYGX02000024">
    <property type="protein sequence ID" value="SIT39987.1"/>
    <property type="molecule type" value="Genomic_DNA"/>
</dbReference>
<protein>
    <submittedName>
        <fullName evidence="1">Uncharacterized protein</fullName>
    </submittedName>
</protein>
<dbReference type="RefSeq" id="WP_143325774.1">
    <property type="nucleotide sequence ID" value="NZ_CYGX02000024.1"/>
</dbReference>
<gene>
    <name evidence="1" type="ORF">BN2475_240012</name>
</gene>
<evidence type="ECO:0000313" key="2">
    <source>
        <dbReference type="Proteomes" id="UP000187012"/>
    </source>
</evidence>
<sequence length="81" mass="9349">MSRHIIDRDELLRIINEHLESLPVCRNLHISGIDVDPTRQHGGNWITTGLRRSGDDHDQNACSDEIRQFMADLQARYDIPT</sequence>
<accession>A0A1N7RXX2</accession>
<evidence type="ECO:0000313" key="1">
    <source>
        <dbReference type="EMBL" id="SIT39987.1"/>
    </source>
</evidence>
<dbReference type="Proteomes" id="UP000187012">
    <property type="component" value="Unassembled WGS sequence"/>
</dbReference>
<dbReference type="OrthoDB" id="9913997at2"/>
<keyword evidence="2" id="KW-1185">Reference proteome</keyword>
<name>A0A1N7RXX2_9BURK</name>